<evidence type="ECO:0000313" key="2">
    <source>
        <dbReference type="EMBL" id="GFK92221.1"/>
    </source>
</evidence>
<dbReference type="AlphaFoldDB" id="A0A6V8LNY6"/>
<evidence type="ECO:0000256" key="1">
    <source>
        <dbReference type="SAM" id="MobiDB-lite"/>
    </source>
</evidence>
<comment type="caution">
    <text evidence="2">The sequence shown here is derived from an EMBL/GenBank/DDBJ whole genome shotgun (WGS) entry which is preliminary data.</text>
</comment>
<dbReference type="EMBL" id="BLTE01000001">
    <property type="protein sequence ID" value="GFK92221.1"/>
    <property type="molecule type" value="Genomic_DNA"/>
</dbReference>
<proteinExistence type="predicted"/>
<dbReference type="RefSeq" id="WP_173080158.1">
    <property type="nucleotide sequence ID" value="NZ_BLTE01000001.1"/>
</dbReference>
<organism evidence="2 3">
    <name type="scientific">Fundidesulfovibrio magnetotacticus</name>
    <dbReference type="NCBI Taxonomy" id="2730080"/>
    <lineage>
        <taxon>Bacteria</taxon>
        <taxon>Pseudomonadati</taxon>
        <taxon>Thermodesulfobacteriota</taxon>
        <taxon>Desulfovibrionia</taxon>
        <taxon>Desulfovibrionales</taxon>
        <taxon>Desulfovibrionaceae</taxon>
        <taxon>Fundidesulfovibrio</taxon>
    </lineage>
</organism>
<sequence length="124" mass="13490">MAENDSNPQNQDDKGISGSAPDKGEQMIPKSRFDAVNNAKKQAEETLAGLVQELVEDIPEQFRSLVPSIAPAEQIKWIRSAQKTGLFTQKADASGPDSKRPGGKQPTNYNDMSATQKMAHGYSK</sequence>
<accession>A0A6V8LNY6</accession>
<feature type="region of interest" description="Disordered" evidence="1">
    <location>
        <begin position="87"/>
        <end position="124"/>
    </location>
</feature>
<feature type="region of interest" description="Disordered" evidence="1">
    <location>
        <begin position="1"/>
        <end position="33"/>
    </location>
</feature>
<dbReference type="Proteomes" id="UP000494245">
    <property type="component" value="Unassembled WGS sequence"/>
</dbReference>
<feature type="compositionally biased region" description="Polar residues" evidence="1">
    <location>
        <begin position="105"/>
        <end position="116"/>
    </location>
</feature>
<gene>
    <name evidence="2" type="ORF">NNJEOMEG_00043</name>
</gene>
<name>A0A6V8LNY6_9BACT</name>
<keyword evidence="3" id="KW-1185">Reference proteome</keyword>
<protein>
    <submittedName>
        <fullName evidence="2">Uncharacterized protein</fullName>
    </submittedName>
</protein>
<reference evidence="2 3" key="1">
    <citation type="submission" date="2020-04" db="EMBL/GenBank/DDBJ databases">
        <authorList>
            <consortium name="Desulfovibrio sp. FSS-1 genome sequencing consortium"/>
            <person name="Shimoshige H."/>
            <person name="Kobayashi H."/>
            <person name="Maekawa T."/>
        </authorList>
    </citation>
    <scope>NUCLEOTIDE SEQUENCE [LARGE SCALE GENOMIC DNA]</scope>
    <source>
        <strain evidence="2 3">SIID29052-01</strain>
    </source>
</reference>
<feature type="compositionally biased region" description="Polar residues" evidence="1">
    <location>
        <begin position="1"/>
        <end position="10"/>
    </location>
</feature>
<evidence type="ECO:0000313" key="3">
    <source>
        <dbReference type="Proteomes" id="UP000494245"/>
    </source>
</evidence>
<reference evidence="2 3" key="2">
    <citation type="submission" date="2020-05" db="EMBL/GenBank/DDBJ databases">
        <title>Draft genome sequence of Desulfovibrio sp. strainFSS-1.</title>
        <authorList>
            <person name="Shimoshige H."/>
            <person name="Kobayashi H."/>
            <person name="Maekawa T."/>
        </authorList>
    </citation>
    <scope>NUCLEOTIDE SEQUENCE [LARGE SCALE GENOMIC DNA]</scope>
    <source>
        <strain evidence="2 3">SIID29052-01</strain>
    </source>
</reference>